<gene>
    <name evidence="4" type="primary">LOC114848635</name>
</gene>
<dbReference type="Pfam" id="PF00567">
    <property type="entry name" value="TUDOR"/>
    <property type="match status" value="5"/>
</dbReference>
<dbReference type="InterPro" id="IPR002999">
    <property type="entry name" value="Tudor"/>
</dbReference>
<evidence type="ECO:0000256" key="1">
    <source>
        <dbReference type="SAM" id="MobiDB-lite"/>
    </source>
</evidence>
<feature type="domain" description="Tudor" evidence="2">
    <location>
        <begin position="565"/>
        <end position="621"/>
    </location>
</feature>
<dbReference type="PROSITE" id="PS50304">
    <property type="entry name" value="TUDOR"/>
    <property type="match status" value="4"/>
</dbReference>
<dbReference type="SMART" id="SM00333">
    <property type="entry name" value="TUDOR"/>
    <property type="match status" value="5"/>
</dbReference>
<dbReference type="InParanoid" id="A0A6P7LMT7"/>
<feature type="compositionally biased region" description="Polar residues" evidence="1">
    <location>
        <begin position="429"/>
        <end position="440"/>
    </location>
</feature>
<organism evidence="3 4">
    <name type="scientific">Betta splendens</name>
    <name type="common">Siamese fighting fish</name>
    <dbReference type="NCBI Taxonomy" id="158456"/>
    <lineage>
        <taxon>Eukaryota</taxon>
        <taxon>Metazoa</taxon>
        <taxon>Chordata</taxon>
        <taxon>Craniata</taxon>
        <taxon>Vertebrata</taxon>
        <taxon>Euteleostomi</taxon>
        <taxon>Actinopterygii</taxon>
        <taxon>Neopterygii</taxon>
        <taxon>Teleostei</taxon>
        <taxon>Neoteleostei</taxon>
        <taxon>Acanthomorphata</taxon>
        <taxon>Anabantaria</taxon>
        <taxon>Anabantiformes</taxon>
        <taxon>Anabantoidei</taxon>
        <taxon>Osphronemidae</taxon>
        <taxon>Betta</taxon>
    </lineage>
</organism>
<protein>
    <submittedName>
        <fullName evidence="4">Tudor domain-containing 6 isoform X1</fullName>
    </submittedName>
</protein>
<evidence type="ECO:0000259" key="2">
    <source>
        <dbReference type="PROSITE" id="PS50304"/>
    </source>
</evidence>
<reference evidence="4" key="1">
    <citation type="submission" date="2025-08" db="UniProtKB">
        <authorList>
            <consortium name="RefSeq"/>
        </authorList>
    </citation>
    <scope>IDENTIFICATION</scope>
</reference>
<dbReference type="CTD" id="100536102"/>
<proteinExistence type="predicted"/>
<evidence type="ECO:0000313" key="4">
    <source>
        <dbReference type="RefSeq" id="XP_028995153.1"/>
    </source>
</evidence>
<dbReference type="KEGG" id="bspl:114848635"/>
<dbReference type="InterPro" id="IPR050621">
    <property type="entry name" value="Tudor_domain_containing"/>
</dbReference>
<dbReference type="OrthoDB" id="9989103at2759"/>
<dbReference type="SUPFAM" id="SSF63748">
    <property type="entry name" value="Tudor/PWWP/MBT"/>
    <property type="match status" value="5"/>
</dbReference>
<feature type="domain" description="Tudor" evidence="2">
    <location>
        <begin position="830"/>
        <end position="888"/>
    </location>
</feature>
<feature type="compositionally biased region" description="Acidic residues" evidence="1">
    <location>
        <begin position="758"/>
        <end position="771"/>
    </location>
</feature>
<dbReference type="AlphaFoldDB" id="A0A6P7LMT7"/>
<feature type="region of interest" description="Disordered" evidence="1">
    <location>
        <begin position="425"/>
        <end position="446"/>
    </location>
</feature>
<dbReference type="Proteomes" id="UP000515150">
    <property type="component" value="Chromosome 22"/>
</dbReference>
<dbReference type="FunFam" id="2.30.30.140:FF:000018">
    <property type="entry name" value="Serine/threonine-protein kinase 31"/>
    <property type="match status" value="1"/>
</dbReference>
<feature type="region of interest" description="Disordered" evidence="1">
    <location>
        <begin position="476"/>
        <end position="500"/>
    </location>
</feature>
<dbReference type="RefSeq" id="XP_028995153.1">
    <property type="nucleotide sequence ID" value="XM_029139320.2"/>
</dbReference>
<dbReference type="PANTHER" id="PTHR22948">
    <property type="entry name" value="TUDOR DOMAIN CONTAINING PROTEIN"/>
    <property type="match status" value="1"/>
</dbReference>
<name>A0A6P7LMT7_BETSP</name>
<dbReference type="Gene3D" id="2.30.30.140">
    <property type="match status" value="5"/>
</dbReference>
<feature type="compositionally biased region" description="Polar residues" evidence="1">
    <location>
        <begin position="477"/>
        <end position="486"/>
    </location>
</feature>
<evidence type="ECO:0000313" key="3">
    <source>
        <dbReference type="Proteomes" id="UP000515150"/>
    </source>
</evidence>
<feature type="domain" description="Tudor" evidence="2">
    <location>
        <begin position="1060"/>
        <end position="1118"/>
    </location>
</feature>
<dbReference type="Gene3D" id="2.40.50.90">
    <property type="match status" value="5"/>
</dbReference>
<dbReference type="PANTHER" id="PTHR22948:SF15">
    <property type="entry name" value="TUDOR DOMAIN-CONTAINING PROTEIN 6"/>
    <property type="match status" value="1"/>
</dbReference>
<sequence length="1197" mass="132951">MCSIPGLPTPGSEVPVLLRRVNLNPEFGFVELWVHIDDGMMHIYEQLRHEIQIQNPERKLNGSEGKPGDFCLVCISDTWHRARIVSIHSETYNVFLIDQGQSHTATSETLACGNTDFFLLPPEVESCILANVLSPVWSEKATKSQLKLSSFLKSLPGKKFKGVVQHVLMPHRTIVLDIPVLSKVMCKYGVSKNIPGDDFKSFVLKYLSSLKEAAPDGRHIMHQQNDGFQLQKREQYFHPELLTGISETVTVTEIIDPNNIFCTLNIFAKALQSLSEHIHQHYETRSDPEDSPPLTCGDPCAAKGGNGRWRRSSLKSTTAISDAVEVLHVDVGMTEMVPVRDIRPLHGEFIRMPVVTYLCSLDGVKDDRTGWATDQTNRLKSLLLNQTVVARFNHYNASQDLYYVTLFDANGACMTDGFMEEKEPLAPDVSQQGSNVQKAPSSALVGPVSSEIDDNLQEELLLSTKNPGLKGEMDVSMSGSNGSHINESSEHSHALSCNDGHPSAGFPNNYSTNNMEVGDREKVMVTFAETVHHFYGQLERNSHLLNEVVENVSQLISQPPSTDHPLGLGSVCFARYSDGQWYRGQIVEVCPRLKVHLVDYGDTIVANESDLRPFPPEPCVARSVPVLAVPLGLFDVPVDVPQEVNQWFACRATDHSLTLSVVAKDTQGKLIVELFDTSVNVNAKVRERILKMTPTQINGLNQQSDRRLSESSEQGCVPNEDLTAQELKTVEVLTKSTELNKLCDTEDLQTSPQVVPEAEVENEDCAGDGETSDAVLGDKRNSSEEVYASSIAGPHYFWCQFANTEEHLNTLSRLAQEAGKAPNDAAFPRTLGSGCLCLALFSEDHQWYRGQVTQKDGNTLHVLFVDYGNEADVGVEDVRPLPQALLELAPQAFLCSLHGFDETKGSWSDEAYDDFYSLLVDKTLRVTVVNTKDYSEFAVPQYVVQIESENVVVNDAMQKYWIAAEPGQVGTASPERKSSLQPSHTEVDTTIHNVSEGNCDIIKYQKPEISTNQTETVSASCIAEPSFFWCQYTNTDVLSKVLLLAQEAGKAPKDSAFLETLGPGCPCLALFSEDHQWHRVQVTQKDGDTLHVLFVDYGNEADIDVENVRPLPQSLLELAPQAFLCSLHGFDETKGSWSDKAYDDFYSLLVGKTLRVTVINMKDYSEFAVPQFSVEIDCEGVVVNTLMEKYWKELDMH</sequence>
<feature type="domain" description="Tudor" evidence="2">
    <location>
        <begin position="293"/>
        <end position="352"/>
    </location>
</feature>
<keyword evidence="3" id="KW-1185">Reference proteome</keyword>
<accession>A0A6P7LMT7</accession>
<dbReference type="InterPro" id="IPR035437">
    <property type="entry name" value="SNase_OB-fold_sf"/>
</dbReference>
<feature type="region of interest" description="Disordered" evidence="1">
    <location>
        <begin position="748"/>
        <end position="780"/>
    </location>
</feature>
<dbReference type="GeneID" id="114848635"/>